<evidence type="ECO:0000313" key="2">
    <source>
        <dbReference type="Proteomes" id="UP001321473"/>
    </source>
</evidence>
<dbReference type="EMBL" id="JARKHS020015158">
    <property type="protein sequence ID" value="KAK8774674.1"/>
    <property type="molecule type" value="Genomic_DNA"/>
</dbReference>
<evidence type="ECO:0000313" key="1">
    <source>
        <dbReference type="EMBL" id="KAK8774674.1"/>
    </source>
</evidence>
<gene>
    <name evidence="1" type="ORF">V5799_010793</name>
</gene>
<organism evidence="1 2">
    <name type="scientific">Amblyomma americanum</name>
    <name type="common">Lone star tick</name>
    <dbReference type="NCBI Taxonomy" id="6943"/>
    <lineage>
        <taxon>Eukaryota</taxon>
        <taxon>Metazoa</taxon>
        <taxon>Ecdysozoa</taxon>
        <taxon>Arthropoda</taxon>
        <taxon>Chelicerata</taxon>
        <taxon>Arachnida</taxon>
        <taxon>Acari</taxon>
        <taxon>Parasitiformes</taxon>
        <taxon>Ixodida</taxon>
        <taxon>Ixodoidea</taxon>
        <taxon>Ixodidae</taxon>
        <taxon>Amblyomminae</taxon>
        <taxon>Amblyomma</taxon>
    </lineage>
</organism>
<accession>A0AAQ4EJ36</accession>
<comment type="caution">
    <text evidence="1">The sequence shown here is derived from an EMBL/GenBank/DDBJ whole genome shotgun (WGS) entry which is preliminary data.</text>
</comment>
<dbReference type="InterPro" id="IPR006616">
    <property type="entry name" value="DM9_repeat"/>
</dbReference>
<keyword evidence="2" id="KW-1185">Reference proteome</keyword>
<reference evidence="1 2" key="1">
    <citation type="journal article" date="2023" name="Arcadia Sci">
        <title>De novo assembly of a long-read Amblyomma americanum tick genome.</title>
        <authorList>
            <person name="Chou S."/>
            <person name="Poskanzer K.E."/>
            <person name="Rollins M."/>
            <person name="Thuy-Boun P.S."/>
        </authorList>
    </citation>
    <scope>NUCLEOTIDE SEQUENCE [LARGE SCALE GENOMIC DNA]</scope>
    <source>
        <strain evidence="1">F_SG_1</strain>
        <tissue evidence="1">Salivary glands</tissue>
    </source>
</reference>
<proteinExistence type="predicted"/>
<sequence>MQNNEGALNSTLFYVHNLNVLLCRERDEQNLAARLQRENIGRGRPGVHLRFSLVWRRCDGVNIPEHSVSGGKEGGTVTYVGRAEHEGQEIPGRVVPGNGCYVSYEGGEHRYDKYDVLVNDGNLLKWIRSSAGTVPSKAIVGGKTTSGEKLYIGRTEHNGSLILGRIQPSHGCLYIPCAGAEHRYTDYEVLVTEFLFPIG</sequence>
<dbReference type="Pfam" id="PF11901">
    <property type="entry name" value="DM9"/>
    <property type="match status" value="1"/>
</dbReference>
<protein>
    <submittedName>
        <fullName evidence="1">Uncharacterized protein</fullName>
    </submittedName>
</protein>
<dbReference type="Proteomes" id="UP001321473">
    <property type="component" value="Unassembled WGS sequence"/>
</dbReference>
<dbReference type="PANTHER" id="PTHR31649:SF1">
    <property type="entry name" value="FARNESOIC ACID O-METHYL TRANSFERASE DOMAIN-CONTAINING PROTEIN"/>
    <property type="match status" value="1"/>
</dbReference>
<dbReference type="SMART" id="SM00696">
    <property type="entry name" value="DM9"/>
    <property type="match status" value="2"/>
</dbReference>
<dbReference type="AlphaFoldDB" id="A0AAQ4EJ36"/>
<name>A0AAQ4EJ36_AMBAM</name>
<dbReference type="PANTHER" id="PTHR31649">
    <property type="entry name" value="AGAP009604-PA"/>
    <property type="match status" value="1"/>
</dbReference>